<reference evidence="3 4" key="1">
    <citation type="submission" date="2021-01" db="EMBL/GenBank/DDBJ databases">
        <title>Genomic Encyclopedia of Type Strains, Phase IV (KMG-IV): sequencing the most valuable type-strain genomes for metagenomic binning, comparative biology and taxonomic classification.</title>
        <authorList>
            <person name="Goeker M."/>
        </authorList>
    </citation>
    <scope>NUCLEOTIDE SEQUENCE [LARGE SCALE GENOMIC DNA]</scope>
    <source>
        <strain evidence="3 4">DSM 25540</strain>
    </source>
</reference>
<dbReference type="EMBL" id="JAFBEC010000001">
    <property type="protein sequence ID" value="MBM7631181.1"/>
    <property type="molecule type" value="Genomic_DNA"/>
</dbReference>
<comment type="similarity">
    <text evidence="1">Belongs to the 3-oxoacid CoA-transferase subunit B family.</text>
</comment>
<gene>
    <name evidence="3" type="ORF">JOD17_000272</name>
</gene>
<organism evidence="3 4">
    <name type="scientific">Geomicrobium sediminis</name>
    <dbReference type="NCBI Taxonomy" id="1347788"/>
    <lineage>
        <taxon>Bacteria</taxon>
        <taxon>Bacillati</taxon>
        <taxon>Bacillota</taxon>
        <taxon>Bacilli</taxon>
        <taxon>Bacillales</taxon>
        <taxon>Geomicrobium</taxon>
    </lineage>
</organism>
<dbReference type="InterPro" id="IPR037171">
    <property type="entry name" value="NagB/RpiA_transferase-like"/>
</dbReference>
<dbReference type="SMART" id="SM00882">
    <property type="entry name" value="CoA_trans"/>
    <property type="match status" value="1"/>
</dbReference>
<evidence type="ECO:0000313" key="3">
    <source>
        <dbReference type="EMBL" id="MBM7631181.1"/>
    </source>
</evidence>
<evidence type="ECO:0000256" key="2">
    <source>
        <dbReference type="ARBA" id="ARBA00022679"/>
    </source>
</evidence>
<sequence length="216" mass="22776">MNVQNNVKTMRQDIAKRAADELGEGEVINLGVGIPTLIPEYLGDKHVFLHSENGLLGTGPAPEAGQINPDLINASKQPVTELPGSAIFDSALSFAMIRGGHVDTAVIGALQVDQTGELANWAVPGKDILGVGGAMDLVAGVQKVILTMTHTSKSGEAKIVESLTYPSSGYRKADVLITEKAVFTFKNNQMYLVEVADGVTVEDIEETTAASFVVAL</sequence>
<name>A0ABS2P754_9BACL</name>
<dbReference type="InterPro" id="IPR012791">
    <property type="entry name" value="3-oxoacid_CoA-transf_B"/>
</dbReference>
<dbReference type="Gene3D" id="3.40.1080.10">
    <property type="entry name" value="Glutaconate Coenzyme A-transferase"/>
    <property type="match status" value="1"/>
</dbReference>
<dbReference type="InterPro" id="IPR004165">
    <property type="entry name" value="CoA_trans_fam_I"/>
</dbReference>
<dbReference type="NCBIfam" id="TIGR02428">
    <property type="entry name" value="pcaJ_scoB_fam"/>
    <property type="match status" value="1"/>
</dbReference>
<keyword evidence="4" id="KW-1185">Reference proteome</keyword>
<accession>A0ABS2P754</accession>
<dbReference type="Proteomes" id="UP000741863">
    <property type="component" value="Unassembled WGS sequence"/>
</dbReference>
<protein>
    <submittedName>
        <fullName evidence="3">3-oxoacid CoA-transferase B subunit</fullName>
    </submittedName>
</protein>
<evidence type="ECO:0000313" key="4">
    <source>
        <dbReference type="Proteomes" id="UP000741863"/>
    </source>
</evidence>
<dbReference type="PANTHER" id="PTHR13707">
    <property type="entry name" value="KETOACID-COENZYME A TRANSFERASE"/>
    <property type="match status" value="1"/>
</dbReference>
<proteinExistence type="inferred from homology"/>
<keyword evidence="2" id="KW-0808">Transferase</keyword>
<dbReference type="InterPro" id="IPR004164">
    <property type="entry name" value="CoA_transf_AS"/>
</dbReference>
<dbReference type="Pfam" id="PF01144">
    <property type="entry name" value="CoA_trans"/>
    <property type="match status" value="1"/>
</dbReference>
<evidence type="ECO:0000256" key="1">
    <source>
        <dbReference type="ARBA" id="ARBA00007047"/>
    </source>
</evidence>
<comment type="caution">
    <text evidence="3">The sequence shown here is derived from an EMBL/GenBank/DDBJ whole genome shotgun (WGS) entry which is preliminary data.</text>
</comment>
<dbReference type="PROSITE" id="PS01274">
    <property type="entry name" value="COA_TRANSF_2"/>
    <property type="match status" value="1"/>
</dbReference>
<dbReference type="PANTHER" id="PTHR13707:SF57">
    <property type="entry name" value="SUCCINYL-COA:3-KETOACID COENZYME A TRANSFERASE SUBUNIT B-RELATED"/>
    <property type="match status" value="1"/>
</dbReference>
<dbReference type="SUPFAM" id="SSF100950">
    <property type="entry name" value="NagB/RpiA/CoA transferase-like"/>
    <property type="match status" value="1"/>
</dbReference>